<reference evidence="8" key="2">
    <citation type="journal article" date="2020" name="Microorganisms">
        <title>Osmotic Adaptation and Compatible Solute Biosynthesis of Phototrophic Bacteria as Revealed from Genome Analyses.</title>
        <authorList>
            <person name="Imhoff J.F."/>
            <person name="Rahn T."/>
            <person name="Kunzel S."/>
            <person name="Keller A."/>
            <person name="Neulinger S.C."/>
        </authorList>
    </citation>
    <scope>NUCLEOTIDE SEQUENCE</scope>
    <source>
        <strain evidence="8">LMG 28126</strain>
    </source>
</reference>
<dbReference type="PANTHER" id="PTHR24422">
    <property type="entry name" value="CHEMOTAXIS PROTEIN METHYLTRANSFERASE"/>
    <property type="match status" value="1"/>
</dbReference>
<dbReference type="EMBL" id="NHSD01000294">
    <property type="protein sequence ID" value="MBK5928190.1"/>
    <property type="molecule type" value="Genomic_DNA"/>
</dbReference>
<dbReference type="Pfam" id="PF01739">
    <property type="entry name" value="CheR"/>
    <property type="match status" value="1"/>
</dbReference>
<feature type="binding site" evidence="6">
    <location>
        <position position="95"/>
    </location>
    <ligand>
        <name>S-adenosyl-L-methionine</name>
        <dbReference type="ChEBI" id="CHEBI:59789"/>
    </ligand>
</feature>
<keyword evidence="4 5" id="KW-0949">S-adenosyl-L-methionine</keyword>
<comment type="catalytic activity">
    <reaction evidence="1 5">
        <text>L-glutamyl-[protein] + S-adenosyl-L-methionine = [protein]-L-glutamate 5-O-methyl ester + S-adenosyl-L-homocysteine</text>
        <dbReference type="Rhea" id="RHEA:24452"/>
        <dbReference type="Rhea" id="RHEA-COMP:10208"/>
        <dbReference type="Rhea" id="RHEA-COMP:10311"/>
        <dbReference type="ChEBI" id="CHEBI:29973"/>
        <dbReference type="ChEBI" id="CHEBI:57856"/>
        <dbReference type="ChEBI" id="CHEBI:59789"/>
        <dbReference type="ChEBI" id="CHEBI:82795"/>
        <dbReference type="EC" id="2.1.1.80"/>
    </reaction>
</comment>
<dbReference type="AlphaFoldDB" id="A0A934TL77"/>
<dbReference type="InterPro" id="IPR050903">
    <property type="entry name" value="Bact_Chemotaxis_MeTrfase"/>
</dbReference>
<dbReference type="InterPro" id="IPR000780">
    <property type="entry name" value="CheR_MeTrfase"/>
</dbReference>
<dbReference type="PANTHER" id="PTHR24422:SF19">
    <property type="entry name" value="CHEMOTAXIS PROTEIN METHYLTRANSFERASE"/>
    <property type="match status" value="1"/>
</dbReference>
<reference evidence="8" key="1">
    <citation type="submission" date="2017-05" db="EMBL/GenBank/DDBJ databases">
        <authorList>
            <person name="Imhoff J.F."/>
            <person name="Rahn T."/>
            <person name="Kuenzel S."/>
            <person name="Neulinger S.C."/>
        </authorList>
    </citation>
    <scope>NUCLEOTIDE SEQUENCE</scope>
    <source>
        <strain evidence="8">LMG 28126</strain>
    </source>
</reference>
<evidence type="ECO:0000256" key="6">
    <source>
        <dbReference type="PIRSR" id="PIRSR000410-1"/>
    </source>
</evidence>
<dbReference type="SUPFAM" id="SSF47757">
    <property type="entry name" value="Chemotaxis receptor methyltransferase CheR, N-terminal domain"/>
    <property type="match status" value="1"/>
</dbReference>
<keyword evidence="2 5" id="KW-0489">Methyltransferase</keyword>
<dbReference type="RefSeq" id="WP_201157942.1">
    <property type="nucleotide sequence ID" value="NZ_NHSD01000294.1"/>
</dbReference>
<evidence type="ECO:0000256" key="4">
    <source>
        <dbReference type="ARBA" id="ARBA00022691"/>
    </source>
</evidence>
<proteinExistence type="predicted"/>
<dbReference type="GO" id="GO:0032259">
    <property type="term" value="P:methylation"/>
    <property type="evidence" value="ECO:0007669"/>
    <property type="project" value="UniProtKB-KW"/>
</dbReference>
<feature type="binding site" evidence="6">
    <location>
        <position position="159"/>
    </location>
    <ligand>
        <name>S-adenosyl-L-methionine</name>
        <dbReference type="ChEBI" id="CHEBI:59789"/>
    </ligand>
</feature>
<evidence type="ECO:0000256" key="5">
    <source>
        <dbReference type="PIRNR" id="PIRNR000410"/>
    </source>
</evidence>
<dbReference type="PROSITE" id="PS50123">
    <property type="entry name" value="CHER"/>
    <property type="match status" value="1"/>
</dbReference>
<name>A0A934TL77_9RHOB</name>
<dbReference type="InterPro" id="IPR022642">
    <property type="entry name" value="CheR_C"/>
</dbReference>
<evidence type="ECO:0000313" key="9">
    <source>
        <dbReference type="Proteomes" id="UP000706333"/>
    </source>
</evidence>
<feature type="binding site" evidence="6">
    <location>
        <begin position="233"/>
        <end position="234"/>
    </location>
    <ligand>
        <name>S-adenosyl-L-methionine</name>
        <dbReference type="ChEBI" id="CHEBI:59789"/>
    </ligand>
</feature>
<dbReference type="InterPro" id="IPR026024">
    <property type="entry name" value="Chemotaxis_MeTrfase_CheR"/>
</dbReference>
<evidence type="ECO:0000259" key="7">
    <source>
        <dbReference type="PROSITE" id="PS50123"/>
    </source>
</evidence>
<accession>A0A934TL77</accession>
<keyword evidence="3 5" id="KW-0808">Transferase</keyword>
<dbReference type="PIRSF" id="PIRSF000410">
    <property type="entry name" value="CheR"/>
    <property type="match status" value="1"/>
</dbReference>
<dbReference type="PRINTS" id="PR00996">
    <property type="entry name" value="CHERMTFRASE"/>
</dbReference>
<comment type="function">
    <text evidence="5">Methylation of the membrane-bound methyl-accepting chemotaxis proteins (MCP) to form gamma-glutamyl methyl ester residues in MCP.</text>
</comment>
<sequence>MPGLTAPAATPAEGGQYPLSEEDFAALARFIHQRTGIFLPPAKRVLMQTRLSKRLRARRLDGFRAYRKLIEDGRDEAEVGHMISALTTNVTRFRREPHHFDHLSAKVLPDLVARARQGKRVRLWSAGCATGEEPYSLAFTVLKACPEAATLDIRILATDLDPEALRIAEAGVYREDALAPLSPEDRRQHFTPARDDRSQARVTGPSRDLIRFRRLNLIEAWPFTGGFDVIMCRNVVIYFDPETQDRLWRRFASHQRRTGDHLYIGHSESLSPTARQLYRAVDGTGYIRTAVPAEATDGPAAPHQ</sequence>
<feature type="binding site" evidence="6">
    <location>
        <position position="133"/>
    </location>
    <ligand>
        <name>S-adenosyl-L-methionine</name>
        <dbReference type="ChEBI" id="CHEBI:59789"/>
    </ligand>
</feature>
<protein>
    <recommendedName>
        <fullName evidence="5">Chemotaxis protein methyltransferase</fullName>
        <ecNumber evidence="5">2.1.1.80</ecNumber>
    </recommendedName>
</protein>
<keyword evidence="9" id="KW-1185">Reference proteome</keyword>
<dbReference type="GO" id="GO:0008983">
    <property type="term" value="F:protein-glutamate O-methyltransferase activity"/>
    <property type="evidence" value="ECO:0007669"/>
    <property type="project" value="UniProtKB-EC"/>
</dbReference>
<evidence type="ECO:0000256" key="3">
    <source>
        <dbReference type="ARBA" id="ARBA00022679"/>
    </source>
</evidence>
<evidence type="ECO:0000256" key="2">
    <source>
        <dbReference type="ARBA" id="ARBA00022603"/>
    </source>
</evidence>
<dbReference type="InterPro" id="IPR036804">
    <property type="entry name" value="CheR_N_sf"/>
</dbReference>
<feature type="binding site" evidence="6">
    <location>
        <position position="89"/>
    </location>
    <ligand>
        <name>S-adenosyl-L-methionine</name>
        <dbReference type="ChEBI" id="CHEBI:59789"/>
    </ligand>
</feature>
<feature type="domain" description="CheR-type methyltransferase" evidence="7">
    <location>
        <begin position="12"/>
        <end position="291"/>
    </location>
</feature>
<organism evidence="8 9">
    <name type="scientific">Rhodobaculum claviforme</name>
    <dbReference type="NCBI Taxonomy" id="1549854"/>
    <lineage>
        <taxon>Bacteria</taxon>
        <taxon>Pseudomonadati</taxon>
        <taxon>Pseudomonadota</taxon>
        <taxon>Alphaproteobacteria</taxon>
        <taxon>Rhodobacterales</taxon>
        <taxon>Paracoccaceae</taxon>
        <taxon>Rhodobaculum</taxon>
    </lineage>
</organism>
<dbReference type="SMART" id="SM00138">
    <property type="entry name" value="MeTrc"/>
    <property type="match status" value="1"/>
</dbReference>
<feature type="binding site" evidence="6">
    <location>
        <begin position="216"/>
        <end position="217"/>
    </location>
    <ligand>
        <name>S-adenosyl-L-methionine</name>
        <dbReference type="ChEBI" id="CHEBI:59789"/>
    </ligand>
</feature>
<dbReference type="Pfam" id="PF03705">
    <property type="entry name" value="CheR_N"/>
    <property type="match status" value="1"/>
</dbReference>
<dbReference type="InterPro" id="IPR029063">
    <property type="entry name" value="SAM-dependent_MTases_sf"/>
</dbReference>
<comment type="caution">
    <text evidence="8">The sequence shown here is derived from an EMBL/GenBank/DDBJ whole genome shotgun (WGS) entry which is preliminary data.</text>
</comment>
<feature type="binding site" evidence="6">
    <location>
        <position position="91"/>
    </location>
    <ligand>
        <name>S-adenosyl-L-methionine</name>
        <dbReference type="ChEBI" id="CHEBI:59789"/>
    </ligand>
</feature>
<dbReference type="Gene3D" id="1.10.155.10">
    <property type="entry name" value="Chemotaxis receptor methyltransferase CheR, N-terminal domain"/>
    <property type="match status" value="1"/>
</dbReference>
<evidence type="ECO:0000256" key="1">
    <source>
        <dbReference type="ARBA" id="ARBA00001541"/>
    </source>
</evidence>
<dbReference type="Proteomes" id="UP000706333">
    <property type="component" value="Unassembled WGS sequence"/>
</dbReference>
<evidence type="ECO:0000313" key="8">
    <source>
        <dbReference type="EMBL" id="MBK5928190.1"/>
    </source>
</evidence>
<gene>
    <name evidence="8" type="ORF">CCR87_12755</name>
</gene>
<dbReference type="Gene3D" id="3.40.50.150">
    <property type="entry name" value="Vaccinia Virus protein VP39"/>
    <property type="match status" value="1"/>
</dbReference>
<dbReference type="EC" id="2.1.1.80" evidence="5"/>
<dbReference type="SUPFAM" id="SSF53335">
    <property type="entry name" value="S-adenosyl-L-methionine-dependent methyltransferases"/>
    <property type="match status" value="1"/>
</dbReference>
<dbReference type="InterPro" id="IPR022641">
    <property type="entry name" value="CheR_N"/>
</dbReference>